<feature type="coiled-coil region" evidence="1">
    <location>
        <begin position="6"/>
        <end position="40"/>
    </location>
</feature>
<keyword evidence="3" id="KW-1185">Reference proteome</keyword>
<reference evidence="3" key="1">
    <citation type="journal article" date="2019" name="Int. J. Syst. Evol. Microbiol.">
        <title>The Global Catalogue of Microorganisms (GCM) 10K type strain sequencing project: providing services to taxonomists for standard genome sequencing and annotation.</title>
        <authorList>
            <consortium name="The Broad Institute Genomics Platform"/>
            <consortium name="The Broad Institute Genome Sequencing Center for Infectious Disease"/>
            <person name="Wu L."/>
            <person name="Ma J."/>
        </authorList>
    </citation>
    <scope>NUCLEOTIDE SEQUENCE [LARGE SCALE GENOMIC DNA]</scope>
    <source>
        <strain evidence="3">CGMCC 4.7371</strain>
    </source>
</reference>
<proteinExistence type="predicted"/>
<evidence type="ECO:0000313" key="3">
    <source>
        <dbReference type="Proteomes" id="UP000655410"/>
    </source>
</evidence>
<organism evidence="2 3">
    <name type="scientific">Nocardioides phosphati</name>
    <dbReference type="NCBI Taxonomy" id="1867775"/>
    <lineage>
        <taxon>Bacteria</taxon>
        <taxon>Bacillati</taxon>
        <taxon>Actinomycetota</taxon>
        <taxon>Actinomycetes</taxon>
        <taxon>Propionibacteriales</taxon>
        <taxon>Nocardioidaceae</taxon>
        <taxon>Nocardioides</taxon>
    </lineage>
</organism>
<dbReference type="Proteomes" id="UP000655410">
    <property type="component" value="Unassembled WGS sequence"/>
</dbReference>
<accession>A0ABQ2N619</accession>
<comment type="caution">
    <text evidence="2">The sequence shown here is derived from an EMBL/GenBank/DDBJ whole genome shotgun (WGS) entry which is preliminary data.</text>
</comment>
<dbReference type="EMBL" id="BMNI01000001">
    <property type="protein sequence ID" value="GGO85858.1"/>
    <property type="molecule type" value="Genomic_DNA"/>
</dbReference>
<evidence type="ECO:0000313" key="2">
    <source>
        <dbReference type="EMBL" id="GGO85858.1"/>
    </source>
</evidence>
<protein>
    <submittedName>
        <fullName evidence="2">Uncharacterized protein</fullName>
    </submittedName>
</protein>
<keyword evidence="1" id="KW-0175">Coiled coil</keyword>
<name>A0ABQ2N619_9ACTN</name>
<gene>
    <name evidence="2" type="ORF">GCM10011584_06790</name>
</gene>
<evidence type="ECO:0000256" key="1">
    <source>
        <dbReference type="SAM" id="Coils"/>
    </source>
</evidence>
<sequence>MDGMGKKKLRKELKKLRADLRKVERRLERAQEQIAAVQQAQQAQVAAGRLDIGQGPVEVETVCAPKALLPKTECCGSRKRCARCPILMLKEGTLPDGLTVKHRKLVGADGKRVTKKQLTSVA</sequence>